<dbReference type="PANTHER" id="PTHR42920">
    <property type="entry name" value="OS03G0707200 PROTEIN-RELATED"/>
    <property type="match status" value="1"/>
</dbReference>
<feature type="domain" description="EamA" evidence="7">
    <location>
        <begin position="158"/>
        <end position="290"/>
    </location>
</feature>
<evidence type="ECO:0000256" key="5">
    <source>
        <dbReference type="ARBA" id="ARBA00023136"/>
    </source>
</evidence>
<organism evidence="8 9">
    <name type="scientific">Candidatus Gottesmanbacteria bacterium RIFCSPHIGHO2_01_FULL_40_15</name>
    <dbReference type="NCBI Taxonomy" id="1798376"/>
    <lineage>
        <taxon>Bacteria</taxon>
        <taxon>Candidatus Gottesmaniibacteriota</taxon>
    </lineage>
</organism>
<dbReference type="InterPro" id="IPR051258">
    <property type="entry name" value="Diverse_Substrate_Transporter"/>
</dbReference>
<dbReference type="InterPro" id="IPR037185">
    <property type="entry name" value="EmrE-like"/>
</dbReference>
<evidence type="ECO:0000256" key="4">
    <source>
        <dbReference type="ARBA" id="ARBA00022989"/>
    </source>
</evidence>
<keyword evidence="5 6" id="KW-0472">Membrane</keyword>
<feature type="transmembrane region" description="Helical" evidence="6">
    <location>
        <begin position="132"/>
        <end position="152"/>
    </location>
</feature>
<name>A0A1F5Z6U9_9BACT</name>
<comment type="caution">
    <text evidence="8">The sequence shown here is derived from an EMBL/GenBank/DDBJ whole genome shotgun (WGS) entry which is preliminary data.</text>
</comment>
<feature type="transmembrane region" description="Helical" evidence="6">
    <location>
        <begin position="7"/>
        <end position="25"/>
    </location>
</feature>
<gene>
    <name evidence="8" type="ORF">A2777_02120</name>
</gene>
<evidence type="ECO:0000313" key="8">
    <source>
        <dbReference type="EMBL" id="OGG08160.1"/>
    </source>
</evidence>
<dbReference type="Pfam" id="PF00892">
    <property type="entry name" value="EamA"/>
    <property type="match status" value="2"/>
</dbReference>
<comment type="subcellular location">
    <subcellularLocation>
        <location evidence="1">Cell membrane</location>
        <topology evidence="1">Multi-pass membrane protein</topology>
    </subcellularLocation>
</comment>
<dbReference type="Proteomes" id="UP000177354">
    <property type="component" value="Unassembled WGS sequence"/>
</dbReference>
<protein>
    <recommendedName>
        <fullName evidence="7">EamA domain-containing protein</fullName>
    </recommendedName>
</protein>
<evidence type="ECO:0000256" key="6">
    <source>
        <dbReference type="SAM" id="Phobius"/>
    </source>
</evidence>
<feature type="transmembrane region" description="Helical" evidence="6">
    <location>
        <begin position="158"/>
        <end position="178"/>
    </location>
</feature>
<proteinExistence type="predicted"/>
<keyword evidence="2" id="KW-1003">Cell membrane</keyword>
<feature type="transmembrane region" description="Helical" evidence="6">
    <location>
        <begin position="77"/>
        <end position="96"/>
    </location>
</feature>
<accession>A0A1F5Z6U9</accession>
<feature type="transmembrane region" description="Helical" evidence="6">
    <location>
        <begin position="244"/>
        <end position="265"/>
    </location>
</feature>
<feature type="transmembrane region" description="Helical" evidence="6">
    <location>
        <begin position="190"/>
        <end position="212"/>
    </location>
</feature>
<reference evidence="8 9" key="1">
    <citation type="journal article" date="2016" name="Nat. Commun.">
        <title>Thousands of microbial genomes shed light on interconnected biogeochemical processes in an aquifer system.</title>
        <authorList>
            <person name="Anantharaman K."/>
            <person name="Brown C.T."/>
            <person name="Hug L.A."/>
            <person name="Sharon I."/>
            <person name="Castelle C.J."/>
            <person name="Probst A.J."/>
            <person name="Thomas B.C."/>
            <person name="Singh A."/>
            <person name="Wilkins M.J."/>
            <person name="Karaoz U."/>
            <person name="Brodie E.L."/>
            <person name="Williams K.H."/>
            <person name="Hubbard S.S."/>
            <person name="Banfield J.F."/>
        </authorList>
    </citation>
    <scope>NUCLEOTIDE SEQUENCE [LARGE SCALE GENOMIC DNA]</scope>
</reference>
<feature type="domain" description="EamA" evidence="7">
    <location>
        <begin position="7"/>
        <end position="145"/>
    </location>
</feature>
<dbReference type="SUPFAM" id="SSF103481">
    <property type="entry name" value="Multidrug resistance efflux transporter EmrE"/>
    <property type="match status" value="2"/>
</dbReference>
<evidence type="ECO:0000256" key="3">
    <source>
        <dbReference type="ARBA" id="ARBA00022692"/>
    </source>
</evidence>
<keyword evidence="3 6" id="KW-0812">Transmembrane</keyword>
<dbReference type="AlphaFoldDB" id="A0A1F5Z6U9"/>
<evidence type="ECO:0000256" key="1">
    <source>
        <dbReference type="ARBA" id="ARBA00004651"/>
    </source>
</evidence>
<feature type="transmembrane region" description="Helical" evidence="6">
    <location>
        <begin position="218"/>
        <end position="237"/>
    </location>
</feature>
<dbReference type="InterPro" id="IPR000620">
    <property type="entry name" value="EamA_dom"/>
</dbReference>
<evidence type="ECO:0000313" key="9">
    <source>
        <dbReference type="Proteomes" id="UP000177354"/>
    </source>
</evidence>
<keyword evidence="4 6" id="KW-1133">Transmembrane helix</keyword>
<evidence type="ECO:0000259" key="7">
    <source>
        <dbReference type="Pfam" id="PF00892"/>
    </source>
</evidence>
<dbReference type="EMBL" id="MFJF01000005">
    <property type="protein sequence ID" value="OGG08160.1"/>
    <property type="molecule type" value="Genomic_DNA"/>
</dbReference>
<evidence type="ECO:0000256" key="2">
    <source>
        <dbReference type="ARBA" id="ARBA00022475"/>
    </source>
</evidence>
<sequence>MENNIKKGVILSLITAVISGIAIFYNKQVLVKGIDPLIFNIIKNGGTALILSFFILGRNPRISSLSRRHLDKFDKRLILIGLIGGSLPFILYFQGLTESTPVVANLIHKTLFIWVAIFSVSVLKEKLSYYQIIGYLLIIFANFFIGGLTQFKFGVPEIFILSATLLWSFENIIAKIVLKKTESSTVAWGRMTFGTVFLIFIAVISGKAQLIWQVAPEQILPISGSIILLTLYVITWYKALKYAPATLVTSILILATPVTNFLSAVTITRDFSPIISVNSLAVLTGVILISVITSGKYQSARKYYQ</sequence>
<feature type="transmembrane region" description="Helical" evidence="6">
    <location>
        <begin position="271"/>
        <end position="292"/>
    </location>
</feature>
<dbReference type="PANTHER" id="PTHR42920:SF5">
    <property type="entry name" value="EAMA DOMAIN-CONTAINING PROTEIN"/>
    <property type="match status" value="1"/>
</dbReference>
<dbReference type="GO" id="GO:0005886">
    <property type="term" value="C:plasma membrane"/>
    <property type="evidence" value="ECO:0007669"/>
    <property type="project" value="UniProtKB-SubCell"/>
</dbReference>
<feature type="transmembrane region" description="Helical" evidence="6">
    <location>
        <begin position="102"/>
        <end position="120"/>
    </location>
</feature>
<feature type="transmembrane region" description="Helical" evidence="6">
    <location>
        <begin position="37"/>
        <end position="56"/>
    </location>
</feature>